<organism evidence="2 3">
    <name type="scientific">Cellulomonas triticagri</name>
    <dbReference type="NCBI Taxonomy" id="2483352"/>
    <lineage>
        <taxon>Bacteria</taxon>
        <taxon>Bacillati</taxon>
        <taxon>Actinomycetota</taxon>
        <taxon>Actinomycetes</taxon>
        <taxon>Micrococcales</taxon>
        <taxon>Cellulomonadaceae</taxon>
        <taxon>Cellulomonas</taxon>
    </lineage>
</organism>
<sequence>MTERHVTPWLAAEQVEDWKAVAGLMMTLPAVLDAQLKRDSGMNLFEYHLLVALAGRPGGEIPMSDLARMIQSSPSRLSHAVARMERAGWVARGDCAAAGKRTGARLTPAGRDQLRRAAPGHVREVRRLVVDNLGPERLRALGDAARSVVALADPEVADLLARPDAD</sequence>
<dbReference type="SMART" id="SM00347">
    <property type="entry name" value="HTH_MARR"/>
    <property type="match status" value="1"/>
</dbReference>
<dbReference type="Gene3D" id="1.10.10.10">
    <property type="entry name" value="Winged helix-like DNA-binding domain superfamily/Winged helix DNA-binding domain"/>
    <property type="match status" value="1"/>
</dbReference>
<dbReference type="SUPFAM" id="SSF46785">
    <property type="entry name" value="Winged helix' DNA-binding domain"/>
    <property type="match status" value="1"/>
</dbReference>
<dbReference type="EMBL" id="RFFI01000086">
    <property type="protein sequence ID" value="RMI06944.1"/>
    <property type="molecule type" value="Genomic_DNA"/>
</dbReference>
<gene>
    <name evidence="2" type="ORF">EBM89_14465</name>
</gene>
<dbReference type="GO" id="GO:0006950">
    <property type="term" value="P:response to stress"/>
    <property type="evidence" value="ECO:0007669"/>
    <property type="project" value="TreeGrafter"/>
</dbReference>
<name>A0A3M2J2A7_9CELL</name>
<dbReference type="RefSeq" id="WP_122150156.1">
    <property type="nucleotide sequence ID" value="NZ_RFFI01000086.1"/>
</dbReference>
<proteinExistence type="predicted"/>
<dbReference type="InterPro" id="IPR039422">
    <property type="entry name" value="MarR/SlyA-like"/>
</dbReference>
<dbReference type="PANTHER" id="PTHR33164">
    <property type="entry name" value="TRANSCRIPTIONAL REGULATOR, MARR FAMILY"/>
    <property type="match status" value="1"/>
</dbReference>
<dbReference type="GO" id="GO:0003700">
    <property type="term" value="F:DNA-binding transcription factor activity"/>
    <property type="evidence" value="ECO:0007669"/>
    <property type="project" value="InterPro"/>
</dbReference>
<dbReference type="InterPro" id="IPR036390">
    <property type="entry name" value="WH_DNA-bd_sf"/>
</dbReference>
<dbReference type="AlphaFoldDB" id="A0A3M2J2A7"/>
<evidence type="ECO:0000313" key="3">
    <source>
        <dbReference type="Proteomes" id="UP000269289"/>
    </source>
</evidence>
<dbReference type="PANTHER" id="PTHR33164:SF99">
    <property type="entry name" value="MARR FAMILY REGULATORY PROTEIN"/>
    <property type="match status" value="1"/>
</dbReference>
<dbReference type="InterPro" id="IPR000835">
    <property type="entry name" value="HTH_MarR-typ"/>
</dbReference>
<dbReference type="Proteomes" id="UP000269289">
    <property type="component" value="Unassembled WGS sequence"/>
</dbReference>
<feature type="domain" description="HTH marR-type" evidence="1">
    <location>
        <begin position="35"/>
        <end position="138"/>
    </location>
</feature>
<accession>A0A3M2J2A7</accession>
<dbReference type="Pfam" id="PF12802">
    <property type="entry name" value="MarR_2"/>
    <property type="match status" value="1"/>
</dbReference>
<dbReference type="InterPro" id="IPR036388">
    <property type="entry name" value="WH-like_DNA-bd_sf"/>
</dbReference>
<reference evidence="2 3" key="1">
    <citation type="submission" date="2018-10" db="EMBL/GenBank/DDBJ databases">
        <title>Isolation, diversity and antifungal activity of actinobacteria from wheat.</title>
        <authorList>
            <person name="Han C."/>
        </authorList>
    </citation>
    <scope>NUCLEOTIDE SEQUENCE [LARGE SCALE GENOMIC DNA]</scope>
    <source>
        <strain evidence="2 3">NEAU-YY56</strain>
    </source>
</reference>
<evidence type="ECO:0000313" key="2">
    <source>
        <dbReference type="EMBL" id="RMI06944.1"/>
    </source>
</evidence>
<keyword evidence="3" id="KW-1185">Reference proteome</keyword>
<protein>
    <submittedName>
        <fullName evidence="2">MarR family transcriptional regulator</fullName>
    </submittedName>
</protein>
<dbReference type="OrthoDB" id="8635520at2"/>
<comment type="caution">
    <text evidence="2">The sequence shown here is derived from an EMBL/GenBank/DDBJ whole genome shotgun (WGS) entry which is preliminary data.</text>
</comment>
<evidence type="ECO:0000259" key="1">
    <source>
        <dbReference type="SMART" id="SM00347"/>
    </source>
</evidence>